<protein>
    <recommendedName>
        <fullName evidence="4">Myb-like domain-containing protein</fullName>
    </recommendedName>
</protein>
<dbReference type="EMBL" id="JABFTP020000185">
    <property type="protein sequence ID" value="KAL3288972.1"/>
    <property type="molecule type" value="Genomic_DNA"/>
</dbReference>
<dbReference type="AlphaFoldDB" id="A0ABD2PE27"/>
<accession>A0ABD2PE27</accession>
<evidence type="ECO:0000313" key="3">
    <source>
        <dbReference type="Proteomes" id="UP001516400"/>
    </source>
</evidence>
<comment type="caution">
    <text evidence="2">The sequence shown here is derived from an EMBL/GenBank/DDBJ whole genome shotgun (WGS) entry which is preliminary data.</text>
</comment>
<evidence type="ECO:0008006" key="4">
    <source>
        <dbReference type="Google" id="ProtNLM"/>
    </source>
</evidence>
<dbReference type="Proteomes" id="UP001516400">
    <property type="component" value="Unassembled WGS sequence"/>
</dbReference>
<keyword evidence="1" id="KW-0175">Coiled coil</keyword>
<evidence type="ECO:0000313" key="2">
    <source>
        <dbReference type="EMBL" id="KAL3288972.1"/>
    </source>
</evidence>
<sequence length="149" mass="18117">MHKKFRTKKCMWEQIANDINSKLQLNKTALQVENRFKTLLRKKDYEVKYRTASLDDDYKEKIKKILLERSSKRKFSSNDALCNTQSIERDNSLQETLEKIHIEKEKAKERRHREKLKLLRKHEAAKERRHHEKLEMMRELIHTKVISTD</sequence>
<proteinExistence type="predicted"/>
<feature type="coiled-coil region" evidence="1">
    <location>
        <begin position="90"/>
        <end position="122"/>
    </location>
</feature>
<organism evidence="2 3">
    <name type="scientific">Cryptolaemus montrouzieri</name>
    <dbReference type="NCBI Taxonomy" id="559131"/>
    <lineage>
        <taxon>Eukaryota</taxon>
        <taxon>Metazoa</taxon>
        <taxon>Ecdysozoa</taxon>
        <taxon>Arthropoda</taxon>
        <taxon>Hexapoda</taxon>
        <taxon>Insecta</taxon>
        <taxon>Pterygota</taxon>
        <taxon>Neoptera</taxon>
        <taxon>Endopterygota</taxon>
        <taxon>Coleoptera</taxon>
        <taxon>Polyphaga</taxon>
        <taxon>Cucujiformia</taxon>
        <taxon>Coccinelloidea</taxon>
        <taxon>Coccinellidae</taxon>
        <taxon>Scymninae</taxon>
        <taxon>Scymnini</taxon>
        <taxon>Cryptolaemus</taxon>
    </lineage>
</organism>
<name>A0ABD2PE27_9CUCU</name>
<evidence type="ECO:0000256" key="1">
    <source>
        <dbReference type="SAM" id="Coils"/>
    </source>
</evidence>
<keyword evidence="3" id="KW-1185">Reference proteome</keyword>
<gene>
    <name evidence="2" type="ORF">HHI36_003415</name>
</gene>
<reference evidence="2 3" key="1">
    <citation type="journal article" date="2021" name="BMC Biol.">
        <title>Horizontally acquired antibacterial genes associated with adaptive radiation of ladybird beetles.</title>
        <authorList>
            <person name="Li H.S."/>
            <person name="Tang X.F."/>
            <person name="Huang Y.H."/>
            <person name="Xu Z.Y."/>
            <person name="Chen M.L."/>
            <person name="Du X.Y."/>
            <person name="Qiu B.Y."/>
            <person name="Chen P.T."/>
            <person name="Zhang W."/>
            <person name="Slipinski A."/>
            <person name="Escalona H.E."/>
            <person name="Waterhouse R.M."/>
            <person name="Zwick A."/>
            <person name="Pang H."/>
        </authorList>
    </citation>
    <scope>NUCLEOTIDE SEQUENCE [LARGE SCALE GENOMIC DNA]</scope>
    <source>
        <strain evidence="2">SYSU2018</strain>
    </source>
</reference>